<keyword evidence="3" id="KW-0325">Glycoprotein</keyword>
<dbReference type="Gene3D" id="2.20.100.10">
    <property type="entry name" value="Thrombospondin type-1 (TSP1) repeat"/>
    <property type="match status" value="1"/>
</dbReference>
<dbReference type="InterPro" id="IPR036383">
    <property type="entry name" value="TSP1_rpt_sf"/>
</dbReference>
<dbReference type="InterPro" id="IPR039942">
    <property type="entry name" value="SBSPO"/>
</dbReference>
<keyword evidence="1 4" id="KW-0732">Signal</keyword>
<evidence type="ECO:0000256" key="3">
    <source>
        <dbReference type="ARBA" id="ARBA00023180"/>
    </source>
</evidence>
<organism evidence="6 7">
    <name type="scientific">Oedothorax gibbosus</name>
    <dbReference type="NCBI Taxonomy" id="931172"/>
    <lineage>
        <taxon>Eukaryota</taxon>
        <taxon>Metazoa</taxon>
        <taxon>Ecdysozoa</taxon>
        <taxon>Arthropoda</taxon>
        <taxon>Chelicerata</taxon>
        <taxon>Arachnida</taxon>
        <taxon>Araneae</taxon>
        <taxon>Araneomorphae</taxon>
        <taxon>Entelegynae</taxon>
        <taxon>Araneoidea</taxon>
        <taxon>Linyphiidae</taxon>
        <taxon>Erigoninae</taxon>
        <taxon>Oedothorax</taxon>
    </lineage>
</organism>
<dbReference type="InterPro" id="IPR000884">
    <property type="entry name" value="TSP1_rpt"/>
</dbReference>
<dbReference type="InterPro" id="IPR036024">
    <property type="entry name" value="Somatomedin_B-like_dom_sf"/>
</dbReference>
<dbReference type="PANTHER" id="PTHR20920:SF5">
    <property type="entry name" value="SMB DOMAIN-CONTAINING PROTEIN"/>
    <property type="match status" value="1"/>
</dbReference>
<dbReference type="PROSITE" id="PS50092">
    <property type="entry name" value="TSP1"/>
    <property type="match status" value="1"/>
</dbReference>
<sequence>MALGFLVAASLLVLTGAVHHHNQLAKPGSGSCLRAGLCCPGRDSTCVVQEAPLNAIIEDLSDKPCYCDHACLKVGDCCHDFKEACEVVDCEVSAWGPWSSCSVDCGSGTMVRERQILRAPRNGGLPCPDQTQSRGCFGNRCEAKSVAKARREMALLLPGKFSHARAVNDSTDIRKNLRLKYPKNPAKEGSKEYCVMFEVTKVRKACEGITADDVSTLMVKGATLCISCEDAAMRGHLGYRCNGHGVEGKPTRWTFMSNPRCHGRWTRLESVDRCKNKPDFIFV</sequence>
<dbReference type="SMART" id="SM00209">
    <property type="entry name" value="TSP1"/>
    <property type="match status" value="1"/>
</dbReference>
<dbReference type="FunFam" id="2.20.100.10:FF:000134">
    <property type="entry name" value="Uncharacterized protein"/>
    <property type="match status" value="1"/>
</dbReference>
<feature type="chain" id="PRO_5043563357" description="SMB domain-containing protein" evidence="4">
    <location>
        <begin position="18"/>
        <end position="283"/>
    </location>
</feature>
<dbReference type="SUPFAM" id="SSF82895">
    <property type="entry name" value="TSP-1 type 1 repeat"/>
    <property type="match status" value="1"/>
</dbReference>
<dbReference type="Proteomes" id="UP000827092">
    <property type="component" value="Unassembled WGS sequence"/>
</dbReference>
<feature type="signal peptide" evidence="4">
    <location>
        <begin position="1"/>
        <end position="17"/>
    </location>
</feature>
<evidence type="ECO:0000256" key="2">
    <source>
        <dbReference type="ARBA" id="ARBA00023157"/>
    </source>
</evidence>
<dbReference type="InterPro" id="IPR001212">
    <property type="entry name" value="Somatomedin_B_dom"/>
</dbReference>
<comment type="caution">
    <text evidence="6">The sequence shown here is derived from an EMBL/GenBank/DDBJ whole genome shotgun (WGS) entry which is preliminary data.</text>
</comment>
<dbReference type="Pfam" id="PF19028">
    <property type="entry name" value="TSP1_spondin"/>
    <property type="match status" value="1"/>
</dbReference>
<dbReference type="AlphaFoldDB" id="A0AAV6U2L9"/>
<dbReference type="Pfam" id="PF01033">
    <property type="entry name" value="Somatomedin_B"/>
    <property type="match status" value="1"/>
</dbReference>
<keyword evidence="7" id="KW-1185">Reference proteome</keyword>
<dbReference type="InterPro" id="IPR056801">
    <property type="entry name" value="SBSPON_C"/>
</dbReference>
<dbReference type="EMBL" id="JAFNEN010000731">
    <property type="protein sequence ID" value="KAG8177976.1"/>
    <property type="molecule type" value="Genomic_DNA"/>
</dbReference>
<feature type="domain" description="SMB" evidence="5">
    <location>
        <begin position="34"/>
        <end position="93"/>
    </location>
</feature>
<dbReference type="PANTHER" id="PTHR20920">
    <property type="entry name" value="RPE-SPONDIN"/>
    <property type="match status" value="1"/>
</dbReference>
<dbReference type="PROSITE" id="PS00524">
    <property type="entry name" value="SMB_1"/>
    <property type="match status" value="1"/>
</dbReference>
<reference evidence="6 7" key="1">
    <citation type="journal article" date="2022" name="Nat. Ecol. Evol.">
        <title>A masculinizing supergene underlies an exaggerated male reproductive morph in a spider.</title>
        <authorList>
            <person name="Hendrickx F."/>
            <person name="De Corte Z."/>
            <person name="Sonet G."/>
            <person name="Van Belleghem S.M."/>
            <person name="Kostlbacher S."/>
            <person name="Vangestel C."/>
        </authorList>
    </citation>
    <scope>NUCLEOTIDE SEQUENCE [LARGE SCALE GENOMIC DNA]</scope>
    <source>
        <strain evidence="6">W744_W776</strain>
    </source>
</reference>
<accession>A0AAV6U2L9</accession>
<dbReference type="Gene3D" id="4.10.410.20">
    <property type="match status" value="1"/>
</dbReference>
<evidence type="ECO:0000313" key="7">
    <source>
        <dbReference type="Proteomes" id="UP000827092"/>
    </source>
</evidence>
<proteinExistence type="predicted"/>
<name>A0AAV6U2L9_9ARAC</name>
<dbReference type="SUPFAM" id="SSF90188">
    <property type="entry name" value="Somatomedin B domain"/>
    <property type="match status" value="1"/>
</dbReference>
<dbReference type="PROSITE" id="PS50958">
    <property type="entry name" value="SMB_2"/>
    <property type="match status" value="1"/>
</dbReference>
<evidence type="ECO:0000313" key="6">
    <source>
        <dbReference type="EMBL" id="KAG8177976.1"/>
    </source>
</evidence>
<keyword evidence="2" id="KW-1015">Disulfide bond</keyword>
<evidence type="ECO:0000256" key="1">
    <source>
        <dbReference type="ARBA" id="ARBA00022729"/>
    </source>
</evidence>
<dbReference type="InterPro" id="IPR044004">
    <property type="entry name" value="TSP1_spondin_dom"/>
</dbReference>
<gene>
    <name evidence="6" type="ORF">JTE90_012662</name>
</gene>
<evidence type="ECO:0000259" key="5">
    <source>
        <dbReference type="PROSITE" id="PS50958"/>
    </source>
</evidence>
<dbReference type="Pfam" id="PF25031">
    <property type="entry name" value="SBSPON_C"/>
    <property type="match status" value="1"/>
</dbReference>
<protein>
    <recommendedName>
        <fullName evidence="5">SMB domain-containing protein</fullName>
    </recommendedName>
</protein>
<evidence type="ECO:0000256" key="4">
    <source>
        <dbReference type="SAM" id="SignalP"/>
    </source>
</evidence>